<dbReference type="AlphaFoldDB" id="A0A1H4DQA3"/>
<organism evidence="2 3">
    <name type="scientific">Psychroflexus halocasei</name>
    <dbReference type="NCBI Taxonomy" id="908615"/>
    <lineage>
        <taxon>Bacteria</taxon>
        <taxon>Pseudomonadati</taxon>
        <taxon>Bacteroidota</taxon>
        <taxon>Flavobacteriia</taxon>
        <taxon>Flavobacteriales</taxon>
        <taxon>Flavobacteriaceae</taxon>
        <taxon>Psychroflexus</taxon>
    </lineage>
</organism>
<proteinExistence type="predicted"/>
<gene>
    <name evidence="2" type="ORF">SAMN05421540_11315</name>
</gene>
<sequence>MRTQFFNSIKDAVKHWYIPLIVGILFIGVSILVFSSPLGSLLTLSIFFALSFLLGGIFEIIFSVSNRHRLENWGWALAFGIMTTLIGGLLILNPQLSLTALLFYVGFIILFRSIGAISFALDVKRYGSKNWGLLLAFGIIGAIVSFFLIWNPAFAGISVVILVAMGFLFGGLFNIYFSIQLRRAHKNMKKISPELRERYLELEEDLKKEWNESH</sequence>
<feature type="transmembrane region" description="Helical" evidence="1">
    <location>
        <begin position="98"/>
        <end position="121"/>
    </location>
</feature>
<dbReference type="InterPro" id="IPR052712">
    <property type="entry name" value="Acid_resist_chaperone_HdeD"/>
</dbReference>
<dbReference type="Proteomes" id="UP000198820">
    <property type="component" value="Unassembled WGS sequence"/>
</dbReference>
<name>A0A1H4DQA3_9FLAO</name>
<protein>
    <submittedName>
        <fullName evidence="2">Uncharacterized membrane protein HdeD, DUF308 family</fullName>
    </submittedName>
</protein>
<accession>A0A1H4DQA3</accession>
<keyword evidence="1" id="KW-1133">Transmembrane helix</keyword>
<dbReference type="PANTHER" id="PTHR34989:SF1">
    <property type="entry name" value="PROTEIN HDED"/>
    <property type="match status" value="1"/>
</dbReference>
<dbReference type="RefSeq" id="WP_093245839.1">
    <property type="nucleotide sequence ID" value="NZ_FNQF01000013.1"/>
</dbReference>
<dbReference type="STRING" id="908615.SAMN05421540_11315"/>
<evidence type="ECO:0000313" key="2">
    <source>
        <dbReference type="EMBL" id="SEA74698.1"/>
    </source>
</evidence>
<dbReference type="InterPro" id="IPR005325">
    <property type="entry name" value="DUF308_memb"/>
</dbReference>
<dbReference type="GO" id="GO:0005886">
    <property type="term" value="C:plasma membrane"/>
    <property type="evidence" value="ECO:0007669"/>
    <property type="project" value="TreeGrafter"/>
</dbReference>
<keyword evidence="3" id="KW-1185">Reference proteome</keyword>
<feature type="transmembrane region" description="Helical" evidence="1">
    <location>
        <begin position="16"/>
        <end position="35"/>
    </location>
</feature>
<evidence type="ECO:0000313" key="3">
    <source>
        <dbReference type="Proteomes" id="UP000198820"/>
    </source>
</evidence>
<feature type="transmembrane region" description="Helical" evidence="1">
    <location>
        <begin position="73"/>
        <end position="92"/>
    </location>
</feature>
<dbReference type="EMBL" id="FNQF01000013">
    <property type="protein sequence ID" value="SEA74698.1"/>
    <property type="molecule type" value="Genomic_DNA"/>
</dbReference>
<keyword evidence="1" id="KW-0812">Transmembrane</keyword>
<feature type="transmembrane region" description="Helical" evidence="1">
    <location>
        <begin position="41"/>
        <end position="61"/>
    </location>
</feature>
<keyword evidence="1" id="KW-0472">Membrane</keyword>
<dbReference type="PANTHER" id="PTHR34989">
    <property type="entry name" value="PROTEIN HDED"/>
    <property type="match status" value="1"/>
</dbReference>
<dbReference type="Pfam" id="PF03729">
    <property type="entry name" value="DUF308"/>
    <property type="match status" value="2"/>
</dbReference>
<reference evidence="2 3" key="1">
    <citation type="submission" date="2016-10" db="EMBL/GenBank/DDBJ databases">
        <authorList>
            <person name="de Groot N.N."/>
        </authorList>
    </citation>
    <scope>NUCLEOTIDE SEQUENCE [LARGE SCALE GENOMIC DNA]</scope>
    <source>
        <strain evidence="2 3">DSM 23581</strain>
    </source>
</reference>
<feature type="transmembrane region" description="Helical" evidence="1">
    <location>
        <begin position="133"/>
        <end position="150"/>
    </location>
</feature>
<evidence type="ECO:0000256" key="1">
    <source>
        <dbReference type="SAM" id="Phobius"/>
    </source>
</evidence>
<feature type="transmembrane region" description="Helical" evidence="1">
    <location>
        <begin position="156"/>
        <end position="179"/>
    </location>
</feature>